<name>A0AAV0VEE3_9STRA</name>
<comment type="cofactor">
    <cofactor evidence="1">
        <name>Mg(2+)</name>
        <dbReference type="ChEBI" id="CHEBI:18420"/>
    </cofactor>
</comment>
<dbReference type="PANTHER" id="PTHR13619:SF0">
    <property type="entry name" value="PHOSPHATIDATE CYTIDYLYLTRANSFERASE, MITOCHONDRIAL"/>
    <property type="match status" value="1"/>
</dbReference>
<protein>
    <recommendedName>
        <fullName evidence="7">Phosphatidate cytidylyltransferase, mitochondrial</fullName>
        <ecNumber evidence="6">2.7.7.41</ecNumber>
    </recommendedName>
    <alternativeName>
        <fullName evidence="18">CDP-diacylglycerol synthase</fullName>
    </alternativeName>
</protein>
<evidence type="ECO:0000256" key="17">
    <source>
        <dbReference type="ARBA" id="ARBA00023264"/>
    </source>
</evidence>
<evidence type="ECO:0000256" key="6">
    <source>
        <dbReference type="ARBA" id="ARBA00012487"/>
    </source>
</evidence>
<evidence type="ECO:0000256" key="16">
    <source>
        <dbReference type="ARBA" id="ARBA00023209"/>
    </source>
</evidence>
<evidence type="ECO:0000256" key="8">
    <source>
        <dbReference type="ARBA" id="ARBA00022516"/>
    </source>
</evidence>
<evidence type="ECO:0000256" key="1">
    <source>
        <dbReference type="ARBA" id="ARBA00001946"/>
    </source>
</evidence>
<evidence type="ECO:0000256" key="12">
    <source>
        <dbReference type="ARBA" id="ARBA00022842"/>
    </source>
</evidence>
<evidence type="ECO:0000256" key="15">
    <source>
        <dbReference type="ARBA" id="ARBA00023136"/>
    </source>
</evidence>
<dbReference type="Pfam" id="PF09139">
    <property type="entry name" value="Tam41_Mmp37"/>
    <property type="match status" value="1"/>
</dbReference>
<dbReference type="AlphaFoldDB" id="A0AAV0VEE3"/>
<comment type="pathway">
    <text evidence="3">Phospholipid metabolism; CDP-diacylglycerol biosynthesis; CDP-diacylglycerol from sn-glycerol 3-phosphate: step 3/3.</text>
</comment>
<gene>
    <name evidence="19" type="ORF">PDE001_LOCUS11223</name>
</gene>
<evidence type="ECO:0000256" key="13">
    <source>
        <dbReference type="ARBA" id="ARBA00023098"/>
    </source>
</evidence>
<organism evidence="19 20">
    <name type="scientific">Peronospora destructor</name>
    <dbReference type="NCBI Taxonomy" id="86335"/>
    <lineage>
        <taxon>Eukaryota</taxon>
        <taxon>Sar</taxon>
        <taxon>Stramenopiles</taxon>
        <taxon>Oomycota</taxon>
        <taxon>Peronosporomycetes</taxon>
        <taxon>Peronosporales</taxon>
        <taxon>Peronosporaceae</taxon>
        <taxon>Peronospora</taxon>
    </lineage>
</organism>
<keyword evidence="15" id="KW-0472">Membrane</keyword>
<evidence type="ECO:0000256" key="18">
    <source>
        <dbReference type="ARBA" id="ARBA00029893"/>
    </source>
</evidence>
<keyword evidence="17" id="KW-1208">Phospholipid metabolism</keyword>
<accession>A0AAV0VEE3</accession>
<dbReference type="EMBL" id="CANTFM010002379">
    <property type="protein sequence ID" value="CAI5746215.1"/>
    <property type="molecule type" value="Genomic_DNA"/>
</dbReference>
<evidence type="ECO:0000256" key="4">
    <source>
        <dbReference type="ARBA" id="ARBA00005189"/>
    </source>
</evidence>
<keyword evidence="16" id="KW-0594">Phospholipid biosynthesis</keyword>
<dbReference type="PIRSF" id="PIRSF028840">
    <property type="entry name" value="Mmp37"/>
    <property type="match status" value="1"/>
</dbReference>
<keyword evidence="9" id="KW-0808">Transferase</keyword>
<keyword evidence="11" id="KW-0999">Mitochondrion inner membrane</keyword>
<comment type="similarity">
    <text evidence="5">Belongs to the TAM41 family.</text>
</comment>
<evidence type="ECO:0000313" key="20">
    <source>
        <dbReference type="Proteomes" id="UP001162029"/>
    </source>
</evidence>
<evidence type="ECO:0000256" key="7">
    <source>
        <dbReference type="ARBA" id="ARBA00018337"/>
    </source>
</evidence>
<dbReference type="EC" id="2.7.7.41" evidence="6"/>
<dbReference type="GO" id="GO:0016024">
    <property type="term" value="P:CDP-diacylglycerol biosynthetic process"/>
    <property type="evidence" value="ECO:0007669"/>
    <property type="project" value="TreeGrafter"/>
</dbReference>
<sequence length="323" mass="36256">MSNLATALLQALNASFPRVSFTMAYGSGVFQQKNHDSSTSMLDLVFAVDDPISWHEENIERNPHHYSILKYFGAANVAAFQENFGAGVYYNALVPLQSQLLGTRLIKYGVVSTQTLCEDLTTWKTLYLSGRMHKPVSILTMSEDIQTATSMNLSHSLNYALLCLPQKFSEHDLFMKIAGISYLGDFRMTFGENPRKVRNIVDGNLKAFRELYQHKIQNSPFMSRLISDGNMLVANSDNQKVRQTIVDALPSNVLRRLATKSHMAGTLDHQTVTKKQLQRVIASIVFRSSRSQSIKGIATAGGVKSLVYVAQKLKRTYLRHSRK</sequence>
<dbReference type="GO" id="GO:0032049">
    <property type="term" value="P:cardiolipin biosynthetic process"/>
    <property type="evidence" value="ECO:0007669"/>
    <property type="project" value="InterPro"/>
</dbReference>
<proteinExistence type="inferred from homology"/>
<reference evidence="19" key="1">
    <citation type="submission" date="2022-12" db="EMBL/GenBank/DDBJ databases">
        <authorList>
            <person name="Webb A."/>
        </authorList>
    </citation>
    <scope>NUCLEOTIDE SEQUENCE</scope>
    <source>
        <strain evidence="19">Pd1</strain>
    </source>
</reference>
<dbReference type="GO" id="GO:0004605">
    <property type="term" value="F:phosphatidate cytidylyltransferase activity"/>
    <property type="evidence" value="ECO:0007669"/>
    <property type="project" value="UniProtKB-EC"/>
</dbReference>
<keyword evidence="14" id="KW-0496">Mitochondrion</keyword>
<evidence type="ECO:0000256" key="3">
    <source>
        <dbReference type="ARBA" id="ARBA00005119"/>
    </source>
</evidence>
<evidence type="ECO:0000256" key="14">
    <source>
        <dbReference type="ARBA" id="ARBA00023128"/>
    </source>
</evidence>
<evidence type="ECO:0000256" key="2">
    <source>
        <dbReference type="ARBA" id="ARBA00004443"/>
    </source>
</evidence>
<comment type="caution">
    <text evidence="19">The sequence shown here is derived from an EMBL/GenBank/DDBJ whole genome shotgun (WGS) entry which is preliminary data.</text>
</comment>
<dbReference type="InterPro" id="IPR015222">
    <property type="entry name" value="Tam41"/>
</dbReference>
<dbReference type="PANTHER" id="PTHR13619">
    <property type="entry name" value="PHOSPHATIDATE CYTIDYLYLTRANSFERASE, MITOCHONDRIAL"/>
    <property type="match status" value="1"/>
</dbReference>
<evidence type="ECO:0000256" key="5">
    <source>
        <dbReference type="ARBA" id="ARBA00005458"/>
    </source>
</evidence>
<keyword evidence="13" id="KW-0443">Lipid metabolism</keyword>
<evidence type="ECO:0000256" key="9">
    <source>
        <dbReference type="ARBA" id="ARBA00022679"/>
    </source>
</evidence>
<dbReference type="GO" id="GO:0005743">
    <property type="term" value="C:mitochondrial inner membrane"/>
    <property type="evidence" value="ECO:0007669"/>
    <property type="project" value="UniProtKB-SubCell"/>
</dbReference>
<evidence type="ECO:0000256" key="11">
    <source>
        <dbReference type="ARBA" id="ARBA00022792"/>
    </source>
</evidence>
<keyword evidence="12" id="KW-0460">Magnesium</keyword>
<keyword evidence="20" id="KW-1185">Reference proteome</keyword>
<comment type="subcellular location">
    <subcellularLocation>
        <location evidence="2">Mitochondrion inner membrane</location>
        <topology evidence="2">Peripheral membrane protein</topology>
        <orientation evidence="2">Matrix side</orientation>
    </subcellularLocation>
</comment>
<keyword evidence="8" id="KW-0444">Lipid biosynthesis</keyword>
<evidence type="ECO:0000313" key="19">
    <source>
        <dbReference type="EMBL" id="CAI5746215.1"/>
    </source>
</evidence>
<keyword evidence="10" id="KW-0548">Nucleotidyltransferase</keyword>
<evidence type="ECO:0000256" key="10">
    <source>
        <dbReference type="ARBA" id="ARBA00022695"/>
    </source>
</evidence>
<dbReference type="Proteomes" id="UP001162029">
    <property type="component" value="Unassembled WGS sequence"/>
</dbReference>
<comment type="pathway">
    <text evidence="4">Lipid metabolism.</text>
</comment>